<dbReference type="InterPro" id="IPR015231">
    <property type="entry name" value="DUF1934"/>
</dbReference>
<reference evidence="1 2" key="1">
    <citation type="submission" date="2019-02" db="EMBL/GenBank/DDBJ databases">
        <title>Closed genome of Sporomusa termitida DSM 4440.</title>
        <authorList>
            <person name="Poehlein A."/>
            <person name="Daniel R."/>
        </authorList>
    </citation>
    <scope>NUCLEOTIDE SEQUENCE [LARGE SCALE GENOMIC DNA]</scope>
    <source>
        <strain evidence="1 2">DSM 4440</strain>
    </source>
</reference>
<name>A0A517E144_9FIRM</name>
<evidence type="ECO:0000313" key="1">
    <source>
        <dbReference type="EMBL" id="QDR83320.1"/>
    </source>
</evidence>
<accession>A0A517E144</accession>
<dbReference type="InterPro" id="IPR012674">
    <property type="entry name" value="Calycin"/>
</dbReference>
<gene>
    <name evidence="1" type="ORF">SPTER_48040</name>
</gene>
<dbReference type="KEGG" id="sted:SPTER_48040"/>
<evidence type="ECO:0000313" key="2">
    <source>
        <dbReference type="Proteomes" id="UP000320776"/>
    </source>
</evidence>
<dbReference type="EMBL" id="CP036259">
    <property type="protein sequence ID" value="QDR83320.1"/>
    <property type="molecule type" value="Genomic_DNA"/>
</dbReference>
<dbReference type="Pfam" id="PF09148">
    <property type="entry name" value="DUF1934"/>
    <property type="match status" value="1"/>
</dbReference>
<evidence type="ECO:0008006" key="3">
    <source>
        <dbReference type="Google" id="ProtNLM"/>
    </source>
</evidence>
<protein>
    <recommendedName>
        <fullName evidence="3">Beta-barrel protein YwiB</fullName>
    </recommendedName>
</protein>
<organism evidence="1 2">
    <name type="scientific">Sporomusa termitida</name>
    <dbReference type="NCBI Taxonomy" id="2377"/>
    <lineage>
        <taxon>Bacteria</taxon>
        <taxon>Bacillati</taxon>
        <taxon>Bacillota</taxon>
        <taxon>Negativicutes</taxon>
        <taxon>Selenomonadales</taxon>
        <taxon>Sporomusaceae</taxon>
        <taxon>Sporomusa</taxon>
    </lineage>
</organism>
<dbReference type="Proteomes" id="UP000320776">
    <property type="component" value="Chromosome"/>
</dbReference>
<proteinExistence type="predicted"/>
<dbReference type="AlphaFoldDB" id="A0A517E144"/>
<dbReference type="Gene3D" id="2.40.128.20">
    <property type="match status" value="1"/>
</dbReference>
<keyword evidence="2" id="KW-1185">Reference proteome</keyword>
<dbReference type="SUPFAM" id="SSF50814">
    <property type="entry name" value="Lipocalins"/>
    <property type="match status" value="1"/>
</dbReference>
<sequence length="155" mass="17312">MALNGNTGINGVLITVTGCQRDADGVENIIELFTCGHSYMRNGVHYISYRETEVTGLEGATTLLKVYADYVILIRTGRVEQRQEFRTGKCCSSSYITPYGTMKMGVRTKYLTITRCVETDLVRGVDIEYELEIDGQWQSSNKLAVIVQGDKKNGH</sequence>